<dbReference type="Gene3D" id="2.60.120.560">
    <property type="entry name" value="Exo-inulinase, domain 1"/>
    <property type="match status" value="1"/>
</dbReference>
<dbReference type="SUPFAM" id="SSF49899">
    <property type="entry name" value="Concanavalin A-like lectins/glucanases"/>
    <property type="match status" value="1"/>
</dbReference>
<dbReference type="InterPro" id="IPR013189">
    <property type="entry name" value="Glyco_hydro_32_C"/>
</dbReference>
<evidence type="ECO:0000313" key="3">
    <source>
        <dbReference type="Proteomes" id="UP001332931"/>
    </source>
</evidence>
<dbReference type="InterPro" id="IPR013320">
    <property type="entry name" value="ConA-like_dom_sf"/>
</dbReference>
<comment type="caution">
    <text evidence="2">The sequence shown here is derived from an EMBL/GenBank/DDBJ whole genome shotgun (WGS) entry which is preliminary data.</text>
</comment>
<keyword evidence="3" id="KW-1185">Reference proteome</keyword>
<dbReference type="EMBL" id="JAZGJQ010000007">
    <property type="protein sequence ID" value="MEE6147748.1"/>
    <property type="molecule type" value="Genomic_DNA"/>
</dbReference>
<dbReference type="Pfam" id="PF08244">
    <property type="entry name" value="Glyco_hydro_32C"/>
    <property type="match status" value="1"/>
</dbReference>
<proteinExistence type="predicted"/>
<evidence type="ECO:0000259" key="1">
    <source>
        <dbReference type="Pfam" id="PF08244"/>
    </source>
</evidence>
<sequence length="126" mass="13488">MTEPLREATGALEAPLAGCCFDLVVDAAGPGPVRVTVADELGVAWKDGTLSMRFSDPSKESVGAGRTLRFEPLASLTSLRVVGDASSVEVFANDGELCLSTRYYPERYRVAVDAPGARVRLWDLAR</sequence>
<reference evidence="2 3" key="1">
    <citation type="submission" date="2024-01" db="EMBL/GenBank/DDBJ databases">
        <title>Description of Olsenella sp. nov., isolated from pig feces.</title>
        <authorList>
            <person name="Chang Y.-H."/>
        </authorList>
    </citation>
    <scope>NUCLEOTIDE SEQUENCE [LARGE SCALE GENOMIC DNA]</scope>
    <source>
        <strain evidence="2 3">YH-ols2223</strain>
    </source>
</reference>
<dbReference type="Proteomes" id="UP001332931">
    <property type="component" value="Unassembled WGS sequence"/>
</dbReference>
<organism evidence="2 3">
    <name type="scientific">Olsenella absiana</name>
    <dbReference type="NCBI Taxonomy" id="3115222"/>
    <lineage>
        <taxon>Bacteria</taxon>
        <taxon>Bacillati</taxon>
        <taxon>Actinomycetota</taxon>
        <taxon>Coriobacteriia</taxon>
        <taxon>Coriobacteriales</taxon>
        <taxon>Atopobiaceae</taxon>
        <taxon>Olsenella</taxon>
    </lineage>
</organism>
<evidence type="ECO:0000313" key="2">
    <source>
        <dbReference type="EMBL" id="MEE6147748.1"/>
    </source>
</evidence>
<gene>
    <name evidence="2" type="ORF">VXJ25_07110</name>
</gene>
<feature type="domain" description="Glycosyl hydrolase family 32 C-terminal" evidence="1">
    <location>
        <begin position="60"/>
        <end position="107"/>
    </location>
</feature>
<protein>
    <submittedName>
        <fullName evidence="2">GH32 C-terminal domain-containing protein</fullName>
    </submittedName>
</protein>
<accession>A0ABU7RB66</accession>
<name>A0ABU7RB66_9ACTN</name>
<dbReference type="RefSeq" id="WP_330958516.1">
    <property type="nucleotide sequence ID" value="NZ_JAZGJQ010000007.1"/>
</dbReference>